<sequence>MREKTVVACKECLIDRDQLRFPSSRPIVDAWEPPPPPPTLPGDDDSSPGDNVWSTQSYAEEKKCQVTQSVNSWLNQARLEWARDTDASVENWRAWQMAPPTSDESYVNSGGQADDEPEIQFPLSP</sequence>
<organism evidence="2 3">
    <name type="scientific">Miscanthus lutarioriparius</name>
    <dbReference type="NCBI Taxonomy" id="422564"/>
    <lineage>
        <taxon>Eukaryota</taxon>
        <taxon>Viridiplantae</taxon>
        <taxon>Streptophyta</taxon>
        <taxon>Embryophyta</taxon>
        <taxon>Tracheophyta</taxon>
        <taxon>Spermatophyta</taxon>
        <taxon>Magnoliopsida</taxon>
        <taxon>Liliopsida</taxon>
        <taxon>Poales</taxon>
        <taxon>Poaceae</taxon>
        <taxon>PACMAD clade</taxon>
        <taxon>Panicoideae</taxon>
        <taxon>Andropogonodae</taxon>
        <taxon>Andropogoneae</taxon>
        <taxon>Saccharinae</taxon>
        <taxon>Miscanthus</taxon>
    </lineage>
</organism>
<feature type="region of interest" description="Disordered" evidence="1">
    <location>
        <begin position="96"/>
        <end position="125"/>
    </location>
</feature>
<gene>
    <name evidence="2" type="ORF">NCGR_LOCUS55860</name>
</gene>
<keyword evidence="3" id="KW-1185">Reference proteome</keyword>
<name>A0A811RRX8_9POAL</name>
<dbReference type="Proteomes" id="UP000604825">
    <property type="component" value="Unassembled WGS sequence"/>
</dbReference>
<evidence type="ECO:0000313" key="2">
    <source>
        <dbReference type="EMBL" id="CAD6272586.1"/>
    </source>
</evidence>
<evidence type="ECO:0000256" key="1">
    <source>
        <dbReference type="SAM" id="MobiDB-lite"/>
    </source>
</evidence>
<protein>
    <submittedName>
        <fullName evidence="2">Uncharacterized protein</fullName>
    </submittedName>
</protein>
<dbReference type="AlphaFoldDB" id="A0A811RRX8"/>
<feature type="compositionally biased region" description="Polar residues" evidence="1">
    <location>
        <begin position="102"/>
        <end position="111"/>
    </location>
</feature>
<comment type="caution">
    <text evidence="2">The sequence shown here is derived from an EMBL/GenBank/DDBJ whole genome shotgun (WGS) entry which is preliminary data.</text>
</comment>
<dbReference type="EMBL" id="CAJGYO010000016">
    <property type="protein sequence ID" value="CAD6272586.1"/>
    <property type="molecule type" value="Genomic_DNA"/>
</dbReference>
<feature type="region of interest" description="Disordered" evidence="1">
    <location>
        <begin position="23"/>
        <end position="56"/>
    </location>
</feature>
<accession>A0A811RRX8</accession>
<evidence type="ECO:0000313" key="3">
    <source>
        <dbReference type="Proteomes" id="UP000604825"/>
    </source>
</evidence>
<reference evidence="2" key="1">
    <citation type="submission" date="2020-10" db="EMBL/GenBank/DDBJ databases">
        <authorList>
            <person name="Han B."/>
            <person name="Lu T."/>
            <person name="Zhao Q."/>
            <person name="Huang X."/>
            <person name="Zhao Y."/>
        </authorList>
    </citation>
    <scope>NUCLEOTIDE SEQUENCE</scope>
</reference>
<proteinExistence type="predicted"/>